<accession>A0A4Y2BIP4</accession>
<protein>
    <submittedName>
        <fullName evidence="1">Uncharacterized protein</fullName>
    </submittedName>
</protein>
<organism evidence="1 2">
    <name type="scientific">Araneus ventricosus</name>
    <name type="common">Orbweaver spider</name>
    <name type="synonym">Epeira ventricosa</name>
    <dbReference type="NCBI Taxonomy" id="182803"/>
    <lineage>
        <taxon>Eukaryota</taxon>
        <taxon>Metazoa</taxon>
        <taxon>Ecdysozoa</taxon>
        <taxon>Arthropoda</taxon>
        <taxon>Chelicerata</taxon>
        <taxon>Arachnida</taxon>
        <taxon>Araneae</taxon>
        <taxon>Araneomorphae</taxon>
        <taxon>Entelegynae</taxon>
        <taxon>Araneoidea</taxon>
        <taxon>Araneidae</taxon>
        <taxon>Araneus</taxon>
    </lineage>
</organism>
<name>A0A4Y2BIP4_ARAVE</name>
<proteinExistence type="predicted"/>
<keyword evidence="2" id="KW-1185">Reference proteome</keyword>
<sequence length="89" mass="9872">MGMRTCRIIKKNVEANLPVNVCIANYSSAEGIDASNLQILLNKGKVSDMSVKEFISIDDDILTEVPIDNVNDIIQKHTSKDSSDVDEYK</sequence>
<evidence type="ECO:0000313" key="2">
    <source>
        <dbReference type="Proteomes" id="UP000499080"/>
    </source>
</evidence>
<dbReference type="AlphaFoldDB" id="A0A4Y2BIP4"/>
<dbReference type="OrthoDB" id="10233852at2759"/>
<dbReference type="Proteomes" id="UP000499080">
    <property type="component" value="Unassembled WGS sequence"/>
</dbReference>
<comment type="caution">
    <text evidence="1">The sequence shown here is derived from an EMBL/GenBank/DDBJ whole genome shotgun (WGS) entry which is preliminary data.</text>
</comment>
<gene>
    <name evidence="1" type="ORF">AVEN_184422_1</name>
</gene>
<reference evidence="1 2" key="1">
    <citation type="journal article" date="2019" name="Sci. Rep.">
        <title>Orb-weaving spider Araneus ventricosus genome elucidates the spidroin gene catalogue.</title>
        <authorList>
            <person name="Kono N."/>
            <person name="Nakamura H."/>
            <person name="Ohtoshi R."/>
            <person name="Moran D.A.P."/>
            <person name="Shinohara A."/>
            <person name="Yoshida Y."/>
            <person name="Fujiwara M."/>
            <person name="Mori M."/>
            <person name="Tomita M."/>
            <person name="Arakawa K."/>
        </authorList>
    </citation>
    <scope>NUCLEOTIDE SEQUENCE [LARGE SCALE GENOMIC DNA]</scope>
</reference>
<evidence type="ECO:0000313" key="1">
    <source>
        <dbReference type="EMBL" id="GBL91034.1"/>
    </source>
</evidence>
<dbReference type="EMBL" id="BGPR01000076">
    <property type="protein sequence ID" value="GBL91034.1"/>
    <property type="molecule type" value="Genomic_DNA"/>
</dbReference>